<keyword evidence="7" id="KW-1185">Reference proteome</keyword>
<protein>
    <submittedName>
        <fullName evidence="6">Acyl-CoA hydrolase</fullName>
    </submittedName>
</protein>
<dbReference type="PANTHER" id="PTHR21432:SF20">
    <property type="entry name" value="ACETYL-COA HYDROLASE"/>
    <property type="match status" value="1"/>
</dbReference>
<evidence type="ECO:0000256" key="1">
    <source>
        <dbReference type="ARBA" id="ARBA00009632"/>
    </source>
</evidence>
<dbReference type="Gene3D" id="3.30.750.70">
    <property type="entry name" value="4-hydroxybutyrate coenzyme like domains"/>
    <property type="match status" value="1"/>
</dbReference>
<dbReference type="GO" id="GO:0008775">
    <property type="term" value="F:acetate CoA-transferase activity"/>
    <property type="evidence" value="ECO:0007669"/>
    <property type="project" value="InterPro"/>
</dbReference>
<evidence type="ECO:0000256" key="3">
    <source>
        <dbReference type="SAM" id="MobiDB-lite"/>
    </source>
</evidence>
<feature type="domain" description="Acetyl-CoA hydrolase/transferase N-terminal" evidence="4">
    <location>
        <begin position="77"/>
        <end position="155"/>
    </location>
</feature>
<evidence type="ECO:0000259" key="4">
    <source>
        <dbReference type="Pfam" id="PF02550"/>
    </source>
</evidence>
<dbReference type="AlphaFoldDB" id="A0A1H1SPH7"/>
<feature type="region of interest" description="Disordered" evidence="3">
    <location>
        <begin position="411"/>
        <end position="434"/>
    </location>
</feature>
<proteinExistence type="inferred from homology"/>
<organism evidence="6 7">
    <name type="scientific">Brevibacterium sandarakinum</name>
    <dbReference type="NCBI Taxonomy" id="629680"/>
    <lineage>
        <taxon>Bacteria</taxon>
        <taxon>Bacillati</taxon>
        <taxon>Actinomycetota</taxon>
        <taxon>Actinomycetes</taxon>
        <taxon>Micrococcales</taxon>
        <taxon>Brevibacteriaceae</taxon>
        <taxon>Brevibacterium</taxon>
    </lineage>
</organism>
<dbReference type="InterPro" id="IPR038460">
    <property type="entry name" value="AcetylCoA_hyd_C_sf"/>
</dbReference>
<evidence type="ECO:0000256" key="2">
    <source>
        <dbReference type="ARBA" id="ARBA00022679"/>
    </source>
</evidence>
<dbReference type="Gene3D" id="3.40.1080.20">
    <property type="entry name" value="Acetyl-CoA hydrolase/transferase C-terminal domain"/>
    <property type="match status" value="1"/>
</dbReference>
<gene>
    <name evidence="6" type="ORF">SAMN04489751_2151</name>
</gene>
<dbReference type="Proteomes" id="UP000199700">
    <property type="component" value="Chromosome"/>
</dbReference>
<accession>A0A1H1SPH7</accession>
<dbReference type="InterPro" id="IPR046433">
    <property type="entry name" value="ActCoA_hydro"/>
</dbReference>
<dbReference type="GO" id="GO:0016787">
    <property type="term" value="F:hydrolase activity"/>
    <property type="evidence" value="ECO:0007669"/>
    <property type="project" value="UniProtKB-KW"/>
</dbReference>
<feature type="domain" description="Acetyl-CoA hydrolase/transferase C-terminal" evidence="5">
    <location>
        <begin position="264"/>
        <end position="411"/>
    </location>
</feature>
<dbReference type="GO" id="GO:0006083">
    <property type="term" value="P:acetate metabolic process"/>
    <property type="evidence" value="ECO:0007669"/>
    <property type="project" value="InterPro"/>
</dbReference>
<name>A0A1H1SPH7_BRESA</name>
<dbReference type="PANTHER" id="PTHR21432">
    <property type="entry name" value="ACETYL-COA HYDROLASE-RELATED"/>
    <property type="match status" value="1"/>
</dbReference>
<dbReference type="Pfam" id="PF02550">
    <property type="entry name" value="AcetylCoA_hydro"/>
    <property type="match status" value="1"/>
</dbReference>
<evidence type="ECO:0000313" key="6">
    <source>
        <dbReference type="EMBL" id="SDS49748.1"/>
    </source>
</evidence>
<keyword evidence="6" id="KW-0378">Hydrolase</keyword>
<keyword evidence="2" id="KW-0808">Transferase</keyword>
<reference evidence="6" key="1">
    <citation type="submission" date="2016-10" db="EMBL/GenBank/DDBJ databases">
        <authorList>
            <person name="Varghese N."/>
            <person name="Submissions S."/>
        </authorList>
    </citation>
    <scope>NUCLEOTIDE SEQUENCE [LARGE SCALE GENOMIC DNA]</scope>
    <source>
        <strain evidence="6">DSM 22082</strain>
    </source>
</reference>
<dbReference type="EMBL" id="LT629739">
    <property type="protein sequence ID" value="SDS49748.1"/>
    <property type="molecule type" value="Genomic_DNA"/>
</dbReference>
<dbReference type="SUPFAM" id="SSF100950">
    <property type="entry name" value="NagB/RpiA/CoA transferase-like"/>
    <property type="match status" value="2"/>
</dbReference>
<dbReference type="Pfam" id="PF13336">
    <property type="entry name" value="AcetylCoA_hyd_C"/>
    <property type="match status" value="1"/>
</dbReference>
<dbReference type="InterPro" id="IPR026888">
    <property type="entry name" value="AcetylCoA_hyd_C"/>
</dbReference>
<dbReference type="STRING" id="629680.SAMN04489751_2151"/>
<evidence type="ECO:0000259" key="5">
    <source>
        <dbReference type="Pfam" id="PF13336"/>
    </source>
</evidence>
<dbReference type="InterPro" id="IPR003702">
    <property type="entry name" value="ActCoA_hydro_N"/>
</dbReference>
<dbReference type="RefSeq" id="WP_197679601.1">
    <property type="nucleotide sequence ID" value="NZ_LT629739.1"/>
</dbReference>
<evidence type="ECO:0000313" key="7">
    <source>
        <dbReference type="Proteomes" id="UP000199700"/>
    </source>
</evidence>
<sequence length="434" mass="45450">MDEAVSMLADRIEPGDHVWWQQGPSEAITLIDGLLRLCEERESEEPVHAFSGLSLNPRFGEPLPAGIDLTSYGAMGTLRSAAGAGRLGIVPCHYSAVPRLFAHRRLGADVALLQVSAPDDTGQVSFGVSADYGADLLEHSRVLLAEVNHAVPFNPHATTLSLASLDAYIETHRPLPENSVRTPDAVDLAIAGSIAELIPNGSTVQAGVGSLPNAIYGALQGHSELGIHSGVIADPILDLIDSGVITNSRKEIDRGVSVGAMALGHRELYESLPHRSSIRFRETTYTHNPAVLSRLGSLVAVNAALQVDLNGQVNAEMVDGRYLGGIGGQADFARAASATGTLSIIALRSTSRSGSTIVPALSGGFVATGRPDVDVVVTENGVADLRGLTHSQRAAALIGIADPEQCESLHSALGEQHSPSLPRTPRLAMSSHSS</sequence>
<dbReference type="InterPro" id="IPR037171">
    <property type="entry name" value="NagB/RpiA_transferase-like"/>
</dbReference>
<comment type="similarity">
    <text evidence="1">Belongs to the acetyl-CoA hydrolase/transferase family.</text>
</comment>
<dbReference type="Gene3D" id="3.40.1080.10">
    <property type="entry name" value="Glutaconate Coenzyme A-transferase"/>
    <property type="match status" value="1"/>
</dbReference>